<dbReference type="OrthoDB" id="6273946at2759"/>
<dbReference type="GO" id="GO:0005615">
    <property type="term" value="C:extracellular space"/>
    <property type="evidence" value="ECO:0007669"/>
    <property type="project" value="TreeGrafter"/>
</dbReference>
<dbReference type="InterPro" id="IPR050373">
    <property type="entry name" value="Fibrinogen_C-term_domain"/>
</dbReference>
<evidence type="ECO:0000313" key="2">
    <source>
        <dbReference type="EMBL" id="PIK35945.1"/>
    </source>
</evidence>
<organism evidence="2 3">
    <name type="scientific">Stichopus japonicus</name>
    <name type="common">Sea cucumber</name>
    <dbReference type="NCBI Taxonomy" id="307972"/>
    <lineage>
        <taxon>Eukaryota</taxon>
        <taxon>Metazoa</taxon>
        <taxon>Echinodermata</taxon>
        <taxon>Eleutherozoa</taxon>
        <taxon>Echinozoa</taxon>
        <taxon>Holothuroidea</taxon>
        <taxon>Aspidochirotacea</taxon>
        <taxon>Aspidochirotida</taxon>
        <taxon>Stichopodidae</taxon>
        <taxon>Apostichopus</taxon>
    </lineage>
</organism>
<dbReference type="EMBL" id="MRZV01001780">
    <property type="protein sequence ID" value="PIK35945.1"/>
    <property type="molecule type" value="Genomic_DNA"/>
</dbReference>
<feature type="domain" description="Fibrinogen C-terminal" evidence="1">
    <location>
        <begin position="25"/>
        <end position="240"/>
    </location>
</feature>
<sequence>MMFSTVKNTRAVMMQHAITKVKVHLASVKRATGEMDVYNGLSTEEGIYSIRPPSWAHEPFQVIARCWMLFQKRVDGSVSFYETWNNYKDGFGDLNSSFWLGNEKLHVISAQRDHQLRIDVWFNNTNDDSAYLQYNLFRISSEATKYELTLGSYTGSFEYDYMDYHRDMKFSTFDQDNDLAGQNCAHSAYHPGGWWFKACYSVMLNGIYGDPWDTGICLYQRITREKNCSVVAVDMKIKPL</sequence>
<dbReference type="PANTHER" id="PTHR19143:SF444">
    <property type="entry name" value="PROTEIN SCABROUS"/>
    <property type="match status" value="1"/>
</dbReference>
<evidence type="ECO:0000259" key="1">
    <source>
        <dbReference type="PROSITE" id="PS51406"/>
    </source>
</evidence>
<keyword evidence="3" id="KW-1185">Reference proteome</keyword>
<comment type="caution">
    <text evidence="2">The sequence shown here is derived from an EMBL/GenBank/DDBJ whole genome shotgun (WGS) entry which is preliminary data.</text>
</comment>
<dbReference type="SMART" id="SM00186">
    <property type="entry name" value="FBG"/>
    <property type="match status" value="1"/>
</dbReference>
<dbReference type="STRING" id="307972.A0A2G8JJN6"/>
<dbReference type="Pfam" id="PF00147">
    <property type="entry name" value="Fibrinogen_C"/>
    <property type="match status" value="1"/>
</dbReference>
<dbReference type="CDD" id="cd00087">
    <property type="entry name" value="FReD"/>
    <property type="match status" value="1"/>
</dbReference>
<dbReference type="AlphaFoldDB" id="A0A2G8JJN6"/>
<evidence type="ECO:0000313" key="3">
    <source>
        <dbReference type="Proteomes" id="UP000230750"/>
    </source>
</evidence>
<dbReference type="InterPro" id="IPR014716">
    <property type="entry name" value="Fibrinogen_a/b/g_C_1"/>
</dbReference>
<dbReference type="Proteomes" id="UP000230750">
    <property type="component" value="Unassembled WGS sequence"/>
</dbReference>
<dbReference type="PROSITE" id="PS51406">
    <property type="entry name" value="FIBRINOGEN_C_2"/>
    <property type="match status" value="1"/>
</dbReference>
<gene>
    <name evidence="2" type="ORF">BSL78_27226</name>
</gene>
<dbReference type="InterPro" id="IPR002181">
    <property type="entry name" value="Fibrinogen_a/b/g_C_dom"/>
</dbReference>
<dbReference type="PANTHER" id="PTHR19143">
    <property type="entry name" value="FIBRINOGEN/TENASCIN/ANGIOPOEITIN"/>
    <property type="match status" value="1"/>
</dbReference>
<dbReference type="Gene3D" id="3.90.215.10">
    <property type="entry name" value="Gamma Fibrinogen, chain A, domain 1"/>
    <property type="match status" value="1"/>
</dbReference>
<protein>
    <submittedName>
        <fullName evidence="2">Tenascin</fullName>
    </submittedName>
</protein>
<dbReference type="SUPFAM" id="SSF56496">
    <property type="entry name" value="Fibrinogen C-terminal domain-like"/>
    <property type="match status" value="1"/>
</dbReference>
<dbReference type="InterPro" id="IPR036056">
    <property type="entry name" value="Fibrinogen-like_C"/>
</dbReference>
<accession>A0A2G8JJN6</accession>
<reference evidence="2 3" key="1">
    <citation type="journal article" date="2017" name="PLoS Biol.">
        <title>The sea cucumber genome provides insights into morphological evolution and visceral regeneration.</title>
        <authorList>
            <person name="Zhang X."/>
            <person name="Sun L."/>
            <person name="Yuan J."/>
            <person name="Sun Y."/>
            <person name="Gao Y."/>
            <person name="Zhang L."/>
            <person name="Li S."/>
            <person name="Dai H."/>
            <person name="Hamel J.F."/>
            <person name="Liu C."/>
            <person name="Yu Y."/>
            <person name="Liu S."/>
            <person name="Lin W."/>
            <person name="Guo K."/>
            <person name="Jin S."/>
            <person name="Xu P."/>
            <person name="Storey K.B."/>
            <person name="Huan P."/>
            <person name="Zhang T."/>
            <person name="Zhou Y."/>
            <person name="Zhang J."/>
            <person name="Lin C."/>
            <person name="Li X."/>
            <person name="Xing L."/>
            <person name="Huo D."/>
            <person name="Sun M."/>
            <person name="Wang L."/>
            <person name="Mercier A."/>
            <person name="Li F."/>
            <person name="Yang H."/>
            <person name="Xiang J."/>
        </authorList>
    </citation>
    <scope>NUCLEOTIDE SEQUENCE [LARGE SCALE GENOMIC DNA]</scope>
    <source>
        <strain evidence="2">Shaxun</strain>
        <tissue evidence="2">Muscle</tissue>
    </source>
</reference>
<name>A0A2G8JJN6_STIJA</name>
<proteinExistence type="predicted"/>